<evidence type="ECO:0000256" key="2">
    <source>
        <dbReference type="ARBA" id="ARBA00007965"/>
    </source>
</evidence>
<dbReference type="PANTHER" id="PTHR10332:SF88">
    <property type="entry name" value="EQUILIBRATIVE NUCLEOSIDE TRANSPORTER 1, ISOFORM A"/>
    <property type="match status" value="1"/>
</dbReference>
<protein>
    <recommendedName>
        <fullName evidence="10">Nucleoside transporter-domain-containing protein</fullName>
    </recommendedName>
</protein>
<feature type="transmembrane region" description="Helical" evidence="7">
    <location>
        <begin position="399"/>
        <end position="423"/>
    </location>
</feature>
<reference evidence="8" key="1">
    <citation type="submission" date="2021-10" db="EMBL/GenBank/DDBJ databases">
        <title>De novo Genome Assembly of Clathrus columnatus (Basidiomycota, Fungi) Using Illumina and Nanopore Sequence Data.</title>
        <authorList>
            <person name="Ogiso-Tanaka E."/>
            <person name="Itagaki H."/>
            <person name="Hosoya T."/>
            <person name="Hosaka K."/>
        </authorList>
    </citation>
    <scope>NUCLEOTIDE SEQUENCE</scope>
    <source>
        <strain evidence="8">MO-923</strain>
    </source>
</reference>
<dbReference type="Proteomes" id="UP001050691">
    <property type="component" value="Unassembled WGS sequence"/>
</dbReference>
<dbReference type="InterPro" id="IPR036259">
    <property type="entry name" value="MFS_trans_sf"/>
</dbReference>
<dbReference type="PIRSF" id="PIRSF016379">
    <property type="entry name" value="ENT"/>
    <property type="match status" value="1"/>
</dbReference>
<evidence type="ECO:0000313" key="9">
    <source>
        <dbReference type="Proteomes" id="UP001050691"/>
    </source>
</evidence>
<evidence type="ECO:0000313" key="8">
    <source>
        <dbReference type="EMBL" id="GJJ07754.1"/>
    </source>
</evidence>
<evidence type="ECO:0000256" key="4">
    <source>
        <dbReference type="ARBA" id="ARBA00022692"/>
    </source>
</evidence>
<proteinExistence type="inferred from homology"/>
<feature type="transmembrane region" description="Helical" evidence="7">
    <location>
        <begin position="444"/>
        <end position="468"/>
    </location>
</feature>
<accession>A0AAV4ZZH2</accession>
<feature type="transmembrane region" description="Helical" evidence="7">
    <location>
        <begin position="178"/>
        <end position="196"/>
    </location>
</feature>
<dbReference type="GO" id="GO:0015205">
    <property type="term" value="F:nucleobase transmembrane transporter activity"/>
    <property type="evidence" value="ECO:0007669"/>
    <property type="project" value="TreeGrafter"/>
</dbReference>
<keyword evidence="4 7" id="KW-0812">Transmembrane</keyword>
<feature type="transmembrane region" description="Helical" evidence="7">
    <location>
        <begin position="41"/>
        <end position="65"/>
    </location>
</feature>
<feature type="transmembrane region" description="Helical" evidence="7">
    <location>
        <begin position="208"/>
        <end position="232"/>
    </location>
</feature>
<dbReference type="GO" id="GO:0034257">
    <property type="term" value="F:nicotinamide riboside transmembrane transporter activity"/>
    <property type="evidence" value="ECO:0007669"/>
    <property type="project" value="TreeGrafter"/>
</dbReference>
<name>A0AAV4ZZH2_9AGAM</name>
<organism evidence="8 9">
    <name type="scientific">Clathrus columnatus</name>
    <dbReference type="NCBI Taxonomy" id="1419009"/>
    <lineage>
        <taxon>Eukaryota</taxon>
        <taxon>Fungi</taxon>
        <taxon>Dikarya</taxon>
        <taxon>Basidiomycota</taxon>
        <taxon>Agaricomycotina</taxon>
        <taxon>Agaricomycetes</taxon>
        <taxon>Phallomycetidae</taxon>
        <taxon>Phallales</taxon>
        <taxon>Clathraceae</taxon>
        <taxon>Clathrus</taxon>
    </lineage>
</organism>
<dbReference type="InterPro" id="IPR002259">
    <property type="entry name" value="Eqnu_transpt"/>
</dbReference>
<dbReference type="SUPFAM" id="SSF103473">
    <property type="entry name" value="MFS general substrate transporter"/>
    <property type="match status" value="1"/>
</dbReference>
<dbReference type="Pfam" id="PF01733">
    <property type="entry name" value="Nucleoside_tran"/>
    <property type="match status" value="1"/>
</dbReference>
<feature type="transmembrane region" description="Helical" evidence="7">
    <location>
        <begin position="326"/>
        <end position="346"/>
    </location>
</feature>
<dbReference type="AlphaFoldDB" id="A0AAV4ZZH2"/>
<dbReference type="GO" id="GO:0000329">
    <property type="term" value="C:fungal-type vacuole membrane"/>
    <property type="evidence" value="ECO:0007669"/>
    <property type="project" value="TreeGrafter"/>
</dbReference>
<comment type="subcellular location">
    <subcellularLocation>
        <location evidence="1">Membrane</location>
        <topology evidence="1">Multi-pass membrane protein</topology>
    </subcellularLocation>
</comment>
<evidence type="ECO:0000256" key="3">
    <source>
        <dbReference type="ARBA" id="ARBA00022448"/>
    </source>
</evidence>
<feature type="transmembrane region" description="Helical" evidence="7">
    <location>
        <begin position="77"/>
        <end position="96"/>
    </location>
</feature>
<feature type="transmembrane region" description="Helical" evidence="7">
    <location>
        <begin position="135"/>
        <end position="166"/>
    </location>
</feature>
<gene>
    <name evidence="8" type="ORF">Clacol_001959</name>
</gene>
<evidence type="ECO:0000256" key="5">
    <source>
        <dbReference type="ARBA" id="ARBA00022989"/>
    </source>
</evidence>
<dbReference type="GO" id="GO:0005886">
    <property type="term" value="C:plasma membrane"/>
    <property type="evidence" value="ECO:0007669"/>
    <property type="project" value="TreeGrafter"/>
</dbReference>
<feature type="transmembrane region" description="Helical" evidence="7">
    <location>
        <begin position="108"/>
        <end position="129"/>
    </location>
</feature>
<comment type="caution">
    <text evidence="8">The sequence shown here is derived from an EMBL/GenBank/DDBJ whole genome shotgun (WGS) entry which is preliminary data.</text>
</comment>
<evidence type="ECO:0000256" key="7">
    <source>
        <dbReference type="SAM" id="Phobius"/>
    </source>
</evidence>
<evidence type="ECO:0008006" key="10">
    <source>
        <dbReference type="Google" id="ProtNLM"/>
    </source>
</evidence>
<keyword evidence="5 7" id="KW-1133">Transmembrane helix</keyword>
<evidence type="ECO:0000256" key="1">
    <source>
        <dbReference type="ARBA" id="ARBA00004141"/>
    </source>
</evidence>
<keyword evidence="3" id="KW-0813">Transport</keyword>
<dbReference type="PRINTS" id="PR01130">
    <property type="entry name" value="DERENTRNSPRT"/>
</dbReference>
<sequence length="476" mass="51945">MTNAEINGLDDSTMISETEERIHERVLSIGDDMKLPVSVRFISFILGAAVLLPWNALIIAIDYLTSRVKGSPFHSAFASYLSLSFLVANFFFLAHATFAPNRMASARVIRLTLCAIAVLNLLLALTTFITLPPTLFFLFAILNGIAQAAAGSYNQCSLIAVISLLGPTAIQPLFSGQAAVGVLFSLVQILTSTAGVTTNESGDTNSKAAARSAFLFFGISTLFILFSIFMHARLVDTTEYRTIVVPFEKKPAIVSLEEERQALVGSNGYSDSPNSKPRMLHVIKKNARYNFAVAYVFVATLAVFPAITSFIRSVQYPPTTLFTHPLLFTALHFLMFNLGDLIGRYLPLIPLFQVWDSYTLLSLSLSRTIFIPLFLACNFQAPSSPPGPPEANVIIGSDFIFFLIMLLFGASNGYLSTLVMMAVPSPQRNPWLRHNPKDIEISATIAQFCLIGGLAFGSFLSFGVTAFVCSCNPFTT</sequence>
<comment type="similarity">
    <text evidence="2">Belongs to the SLC29A/ENT transporter (TC 2.A.57) family.</text>
</comment>
<evidence type="ECO:0000256" key="6">
    <source>
        <dbReference type="ARBA" id="ARBA00023136"/>
    </source>
</evidence>
<keyword evidence="6 7" id="KW-0472">Membrane</keyword>
<dbReference type="EMBL" id="BPWL01000002">
    <property type="protein sequence ID" value="GJJ07754.1"/>
    <property type="molecule type" value="Genomic_DNA"/>
</dbReference>
<keyword evidence="9" id="KW-1185">Reference proteome</keyword>
<dbReference type="PANTHER" id="PTHR10332">
    <property type="entry name" value="EQUILIBRATIVE NUCLEOSIDE TRANSPORTER"/>
    <property type="match status" value="1"/>
</dbReference>
<feature type="transmembrane region" description="Helical" evidence="7">
    <location>
        <begin position="289"/>
        <end position="311"/>
    </location>
</feature>